<sequence length="85" mass="9398">MPYISFSQRVRVDITCTAPLTFGPHKSLNRMEAALLFVAHISNRREVLADCTTALPDRLNPFRAPRHPGPSPLMPLVSNTPISTS</sequence>
<protein>
    <submittedName>
        <fullName evidence="2">Uncharacterized protein</fullName>
    </submittedName>
</protein>
<evidence type="ECO:0000313" key="3">
    <source>
        <dbReference type="Proteomes" id="UP000298663"/>
    </source>
</evidence>
<name>A0A4V6I752_STECR</name>
<keyword evidence="3" id="KW-1185">Reference proteome</keyword>
<feature type="region of interest" description="Disordered" evidence="1">
    <location>
        <begin position="60"/>
        <end position="85"/>
    </location>
</feature>
<proteinExistence type="predicted"/>
<evidence type="ECO:0000256" key="1">
    <source>
        <dbReference type="SAM" id="MobiDB-lite"/>
    </source>
</evidence>
<reference evidence="2 3" key="1">
    <citation type="journal article" date="2015" name="Genome Biol.">
        <title>Comparative genomics of Steinernema reveals deeply conserved gene regulatory networks.</title>
        <authorList>
            <person name="Dillman A.R."/>
            <person name="Macchietto M."/>
            <person name="Porter C.F."/>
            <person name="Rogers A."/>
            <person name="Williams B."/>
            <person name="Antoshechkin I."/>
            <person name="Lee M.M."/>
            <person name="Goodwin Z."/>
            <person name="Lu X."/>
            <person name="Lewis E.E."/>
            <person name="Goodrich-Blair H."/>
            <person name="Stock S.P."/>
            <person name="Adams B.J."/>
            <person name="Sternberg P.W."/>
            <person name="Mortazavi A."/>
        </authorList>
    </citation>
    <scope>NUCLEOTIDE SEQUENCE [LARGE SCALE GENOMIC DNA]</scope>
    <source>
        <strain evidence="2 3">ALL</strain>
    </source>
</reference>
<gene>
    <name evidence="2" type="ORF">L596_000556</name>
</gene>
<dbReference type="Proteomes" id="UP000298663">
    <property type="component" value="Chromosome X"/>
</dbReference>
<organism evidence="2 3">
    <name type="scientific">Steinernema carpocapsae</name>
    <name type="common">Entomopathogenic nematode</name>
    <dbReference type="NCBI Taxonomy" id="34508"/>
    <lineage>
        <taxon>Eukaryota</taxon>
        <taxon>Metazoa</taxon>
        <taxon>Ecdysozoa</taxon>
        <taxon>Nematoda</taxon>
        <taxon>Chromadorea</taxon>
        <taxon>Rhabditida</taxon>
        <taxon>Tylenchina</taxon>
        <taxon>Panagrolaimomorpha</taxon>
        <taxon>Strongyloidoidea</taxon>
        <taxon>Steinernematidae</taxon>
        <taxon>Steinernema</taxon>
    </lineage>
</organism>
<comment type="caution">
    <text evidence="2">The sequence shown here is derived from an EMBL/GenBank/DDBJ whole genome shotgun (WGS) entry which is preliminary data.</text>
</comment>
<accession>A0A4V6I752</accession>
<evidence type="ECO:0000313" key="2">
    <source>
        <dbReference type="EMBL" id="TMS32753.1"/>
    </source>
</evidence>
<dbReference type="EMBL" id="AZBU02000001">
    <property type="protein sequence ID" value="TMS32753.1"/>
    <property type="molecule type" value="Genomic_DNA"/>
</dbReference>
<dbReference type="EMBL" id="CM016762">
    <property type="protein sequence ID" value="TMS32753.1"/>
    <property type="molecule type" value="Genomic_DNA"/>
</dbReference>
<dbReference type="AlphaFoldDB" id="A0A4V6I752"/>
<reference evidence="2 3" key="2">
    <citation type="journal article" date="2019" name="G3 (Bethesda)">
        <title>Hybrid Assembly of the Genome of the Entomopathogenic Nematode Steinernema carpocapsae Identifies the X-Chromosome.</title>
        <authorList>
            <person name="Serra L."/>
            <person name="Macchietto M."/>
            <person name="Macias-Munoz A."/>
            <person name="McGill C.J."/>
            <person name="Rodriguez I.M."/>
            <person name="Rodriguez B."/>
            <person name="Murad R."/>
            <person name="Mortazavi A."/>
        </authorList>
    </citation>
    <scope>NUCLEOTIDE SEQUENCE [LARGE SCALE GENOMIC DNA]</scope>
    <source>
        <strain evidence="2 3">ALL</strain>
    </source>
</reference>